<dbReference type="InterPro" id="IPR036866">
    <property type="entry name" value="RibonucZ/Hydroxyglut_hydro"/>
</dbReference>
<dbReference type="PANTHER" id="PTHR30619:SF1">
    <property type="entry name" value="RECOMBINATION PROTEIN 2"/>
    <property type="match status" value="1"/>
</dbReference>
<name>A0A2M6T0F3_9BACT</name>
<evidence type="ECO:0000259" key="1">
    <source>
        <dbReference type="SMART" id="SM00849"/>
    </source>
</evidence>
<evidence type="ECO:0000313" key="2">
    <source>
        <dbReference type="EMBL" id="PIS38738.1"/>
    </source>
</evidence>
<evidence type="ECO:0000313" key="3">
    <source>
        <dbReference type="Proteomes" id="UP000229390"/>
    </source>
</evidence>
<proteinExistence type="predicted"/>
<dbReference type="PANTHER" id="PTHR30619">
    <property type="entry name" value="DNA INTERNALIZATION/COMPETENCE PROTEIN COMEC/REC2"/>
    <property type="match status" value="1"/>
</dbReference>
<dbReference type="Pfam" id="PF00753">
    <property type="entry name" value="Lactamase_B"/>
    <property type="match status" value="1"/>
</dbReference>
<reference evidence="3" key="1">
    <citation type="submission" date="2017-09" db="EMBL/GenBank/DDBJ databases">
        <title>Depth-based differentiation of microbial function through sediment-hosted aquifers and enrichment of novel symbionts in the deep terrestrial subsurface.</title>
        <authorList>
            <person name="Probst A.J."/>
            <person name="Ladd B."/>
            <person name="Jarett J.K."/>
            <person name="Geller-Mcgrath D.E."/>
            <person name="Sieber C.M.K."/>
            <person name="Emerson J.B."/>
            <person name="Anantharaman K."/>
            <person name="Thomas B.C."/>
            <person name="Malmstrom R."/>
            <person name="Stieglmeier M."/>
            <person name="Klingl A."/>
            <person name="Woyke T."/>
            <person name="Ryan C.M."/>
            <person name="Banfield J.F."/>
        </authorList>
    </citation>
    <scope>NUCLEOTIDE SEQUENCE [LARGE SCALE GENOMIC DNA]</scope>
</reference>
<organism evidence="2 3">
    <name type="scientific">Candidatus Nealsonbacteria bacterium CG08_land_8_20_14_0_20_43_11</name>
    <dbReference type="NCBI Taxonomy" id="1974706"/>
    <lineage>
        <taxon>Bacteria</taxon>
        <taxon>Candidatus Nealsoniibacteriota</taxon>
    </lineage>
</organism>
<dbReference type="SUPFAM" id="SSF56281">
    <property type="entry name" value="Metallo-hydrolase/oxidoreductase"/>
    <property type="match status" value="1"/>
</dbReference>
<dbReference type="SMART" id="SM00849">
    <property type="entry name" value="Lactamase_B"/>
    <property type="match status" value="1"/>
</dbReference>
<dbReference type="InterPro" id="IPR035681">
    <property type="entry name" value="ComA-like_MBL"/>
</dbReference>
<protein>
    <submittedName>
        <fullName evidence="2">MBL fold metallo-hydrolase</fullName>
    </submittedName>
</protein>
<keyword evidence="2" id="KW-0378">Hydrolase</keyword>
<dbReference type="Gene3D" id="3.60.15.10">
    <property type="entry name" value="Ribonuclease Z/Hydroxyacylglutathione hydrolase-like"/>
    <property type="match status" value="1"/>
</dbReference>
<dbReference type="InterPro" id="IPR052159">
    <property type="entry name" value="Competence_DNA_uptake"/>
</dbReference>
<accession>A0A2M6T0F3</accession>
<comment type="caution">
    <text evidence="2">The sequence shown here is derived from an EMBL/GenBank/DDBJ whole genome shotgun (WGS) entry which is preliminary data.</text>
</comment>
<feature type="domain" description="Metallo-beta-lactamase" evidence="1">
    <location>
        <begin position="47"/>
        <end position="252"/>
    </location>
</feature>
<sequence>MDTFRKQRSIILSGLALLFCANVLVWLTVFDLNRPAILEVNFFDVGQGEAIFIEMPQGQQILIDAGRDSAILEKLGKEMPFWDRTIDLVVLTHPEHDHLGGLIEVLKYYQVKNVFLTGVNKKTAENQEWQKQLEKENARIIIVSKGRKAVSGKAALEVIYPFEPLAKSFSVDSSDEKYEDTNNFSVVSRLSFGKTSFLFTGDISKTIEKKLAEESNIDVDVLKISHHGSKNSSAEEFIRAVSPIAAIISAGKDNPYGHPHPETLETLKKFGIRILRTDIDGDIKIITDGVNYEPKLNN</sequence>
<dbReference type="CDD" id="cd07731">
    <property type="entry name" value="ComA-like_MBL-fold"/>
    <property type="match status" value="1"/>
</dbReference>
<dbReference type="InterPro" id="IPR001279">
    <property type="entry name" value="Metallo-B-lactamas"/>
</dbReference>
<gene>
    <name evidence="2" type="ORF">COT34_01975</name>
</gene>
<dbReference type="AlphaFoldDB" id="A0A2M6T0F3"/>
<dbReference type="Proteomes" id="UP000229390">
    <property type="component" value="Unassembled WGS sequence"/>
</dbReference>
<dbReference type="GO" id="GO:0016787">
    <property type="term" value="F:hydrolase activity"/>
    <property type="evidence" value="ECO:0007669"/>
    <property type="project" value="UniProtKB-KW"/>
</dbReference>
<dbReference type="EMBL" id="PEYE01000035">
    <property type="protein sequence ID" value="PIS38738.1"/>
    <property type="molecule type" value="Genomic_DNA"/>
</dbReference>